<comment type="similarity">
    <text evidence="3">Belongs to the Nudix hydrolase family. NudC subfamily.</text>
</comment>
<comment type="cofactor">
    <cofactor evidence="2">
        <name>Zn(2+)</name>
        <dbReference type="ChEBI" id="CHEBI:29105"/>
    </cofactor>
</comment>
<dbReference type="InterPro" id="IPR020084">
    <property type="entry name" value="NUDIX_hydrolase_CS"/>
</dbReference>
<keyword evidence="6" id="KW-0378">Hydrolase</keyword>
<dbReference type="InterPro" id="IPR049734">
    <property type="entry name" value="NudC-like_C"/>
</dbReference>
<evidence type="ECO:0000256" key="5">
    <source>
        <dbReference type="ARBA" id="ARBA00022723"/>
    </source>
</evidence>
<evidence type="ECO:0000313" key="11">
    <source>
        <dbReference type="EMBL" id="KKN62483.1"/>
    </source>
</evidence>
<dbReference type="EMBL" id="LAZR01000623">
    <property type="protein sequence ID" value="KKN62483.1"/>
    <property type="molecule type" value="Genomic_DNA"/>
</dbReference>
<dbReference type="InterPro" id="IPR015797">
    <property type="entry name" value="NUDIX_hydrolase-like_dom_sf"/>
</dbReference>
<dbReference type="GO" id="GO:0006742">
    <property type="term" value="P:NADP+ catabolic process"/>
    <property type="evidence" value="ECO:0007669"/>
    <property type="project" value="TreeGrafter"/>
</dbReference>
<dbReference type="AlphaFoldDB" id="A0A0F9V9H4"/>
<feature type="domain" description="Nudix hydrolase" evidence="10">
    <location>
        <begin position="141"/>
        <end position="265"/>
    </location>
</feature>
<comment type="caution">
    <text evidence="11">The sequence shown here is derived from an EMBL/GenBank/DDBJ whole genome shotgun (WGS) entry which is preliminary data.</text>
</comment>
<comment type="cofactor">
    <cofactor evidence="1">
        <name>Mg(2+)</name>
        <dbReference type="ChEBI" id="CHEBI:18420"/>
    </cofactor>
</comment>
<dbReference type="PRINTS" id="PR00502">
    <property type="entry name" value="NUDIXFAMILY"/>
</dbReference>
<dbReference type="EC" id="3.6.1.22" evidence="4"/>
<dbReference type="Gene3D" id="3.90.79.20">
    <property type="match status" value="1"/>
</dbReference>
<evidence type="ECO:0000256" key="6">
    <source>
        <dbReference type="ARBA" id="ARBA00022801"/>
    </source>
</evidence>
<dbReference type="PANTHER" id="PTHR42904:SF6">
    <property type="entry name" value="NAD-CAPPED RNA HYDROLASE NUDT12"/>
    <property type="match status" value="1"/>
</dbReference>
<dbReference type="GO" id="GO:0005829">
    <property type="term" value="C:cytosol"/>
    <property type="evidence" value="ECO:0007669"/>
    <property type="project" value="TreeGrafter"/>
</dbReference>
<organism evidence="11">
    <name type="scientific">marine sediment metagenome</name>
    <dbReference type="NCBI Taxonomy" id="412755"/>
    <lineage>
        <taxon>unclassified sequences</taxon>
        <taxon>metagenomes</taxon>
        <taxon>ecological metagenomes</taxon>
    </lineage>
</organism>
<dbReference type="InterPro" id="IPR020476">
    <property type="entry name" value="Nudix_hydrolase"/>
</dbReference>
<protein>
    <recommendedName>
        <fullName evidence="4">NAD(+) diphosphatase</fullName>
        <ecNumber evidence="4">3.6.1.22</ecNumber>
    </recommendedName>
</protein>
<dbReference type="PROSITE" id="PS51462">
    <property type="entry name" value="NUDIX"/>
    <property type="match status" value="1"/>
</dbReference>
<evidence type="ECO:0000256" key="1">
    <source>
        <dbReference type="ARBA" id="ARBA00001946"/>
    </source>
</evidence>
<dbReference type="SUPFAM" id="SSF55811">
    <property type="entry name" value="Nudix"/>
    <property type="match status" value="1"/>
</dbReference>
<proteinExistence type="inferred from homology"/>
<keyword evidence="7" id="KW-0460">Magnesium</keyword>
<dbReference type="InterPro" id="IPR050241">
    <property type="entry name" value="NAD-cap_RNA_hydrolase_NudC"/>
</dbReference>
<evidence type="ECO:0000256" key="4">
    <source>
        <dbReference type="ARBA" id="ARBA00012381"/>
    </source>
</evidence>
<dbReference type="NCBIfam" id="NF001299">
    <property type="entry name" value="PRK00241.1"/>
    <property type="match status" value="1"/>
</dbReference>
<dbReference type="GO" id="GO:0019677">
    <property type="term" value="P:NAD+ catabolic process"/>
    <property type="evidence" value="ECO:0007669"/>
    <property type="project" value="TreeGrafter"/>
</dbReference>
<evidence type="ECO:0000256" key="2">
    <source>
        <dbReference type="ARBA" id="ARBA00001947"/>
    </source>
</evidence>
<dbReference type="Pfam" id="PF00293">
    <property type="entry name" value="NUDIX"/>
    <property type="match status" value="1"/>
</dbReference>
<evidence type="ECO:0000259" key="10">
    <source>
        <dbReference type="PROSITE" id="PS51462"/>
    </source>
</evidence>
<evidence type="ECO:0000256" key="3">
    <source>
        <dbReference type="ARBA" id="ARBA00009595"/>
    </source>
</evidence>
<keyword evidence="5" id="KW-0479">Metal-binding</keyword>
<dbReference type="Gene3D" id="3.90.79.10">
    <property type="entry name" value="Nucleoside Triphosphate Pyrophosphohydrolase"/>
    <property type="match status" value="1"/>
</dbReference>
<evidence type="ECO:0000256" key="9">
    <source>
        <dbReference type="ARBA" id="ARBA00023679"/>
    </source>
</evidence>
<sequence length="275" mass="29980">MTRSTIQWSPGWSTKPPEPGDLVLALSDAGVLKPDDGWLQPLENIPGSSESAGFVSLGSANGRPVFVTHVPESLAVGKEVVSLRDALVTIADAPAAMLSTGFQVWQWFQDHQYCGRCGGETCFHPRERAKWCNSCNIPWYPRLAPCVIVVIRKQDRYLLAKSSRGTRHFYSLIAGFVEPGENLEAAVAREVKEETGLDVTNIQYQASEPWPFPHQLMAGFFADYAGGELVLQEDELADAGWFLPGDSPPVPPESTISGRLIRAMERAIVGGGAAR</sequence>
<dbReference type="GO" id="GO:0035529">
    <property type="term" value="F:NADH pyrophosphatase activity"/>
    <property type="evidence" value="ECO:0007669"/>
    <property type="project" value="TreeGrafter"/>
</dbReference>
<gene>
    <name evidence="11" type="ORF">LCGC14_0511540</name>
</gene>
<accession>A0A0F9V9H4</accession>
<keyword evidence="8" id="KW-0520">NAD</keyword>
<dbReference type="InterPro" id="IPR000086">
    <property type="entry name" value="NUDIX_hydrolase_dom"/>
</dbReference>
<dbReference type="PANTHER" id="PTHR42904">
    <property type="entry name" value="NUDIX HYDROLASE, NUDC SUBFAMILY"/>
    <property type="match status" value="1"/>
</dbReference>
<evidence type="ECO:0000256" key="7">
    <source>
        <dbReference type="ARBA" id="ARBA00022842"/>
    </source>
</evidence>
<reference evidence="11" key="1">
    <citation type="journal article" date="2015" name="Nature">
        <title>Complex archaea that bridge the gap between prokaryotes and eukaryotes.</title>
        <authorList>
            <person name="Spang A."/>
            <person name="Saw J.H."/>
            <person name="Jorgensen S.L."/>
            <person name="Zaremba-Niedzwiedzka K."/>
            <person name="Martijn J."/>
            <person name="Lind A.E."/>
            <person name="van Eijk R."/>
            <person name="Schleper C."/>
            <person name="Guy L."/>
            <person name="Ettema T.J."/>
        </authorList>
    </citation>
    <scope>NUCLEOTIDE SEQUENCE</scope>
</reference>
<evidence type="ECO:0000256" key="8">
    <source>
        <dbReference type="ARBA" id="ARBA00023027"/>
    </source>
</evidence>
<name>A0A0F9V9H4_9ZZZZ</name>
<dbReference type="PROSITE" id="PS00893">
    <property type="entry name" value="NUDIX_BOX"/>
    <property type="match status" value="1"/>
</dbReference>
<dbReference type="GO" id="GO:0046872">
    <property type="term" value="F:metal ion binding"/>
    <property type="evidence" value="ECO:0007669"/>
    <property type="project" value="UniProtKB-KW"/>
</dbReference>
<comment type="catalytic activity">
    <reaction evidence="9">
        <text>a 5'-end NAD(+)-phospho-ribonucleoside in mRNA + H2O = a 5'-end phospho-adenosine-phospho-ribonucleoside in mRNA + beta-nicotinamide D-ribonucleotide + 2 H(+)</text>
        <dbReference type="Rhea" id="RHEA:60876"/>
        <dbReference type="Rhea" id="RHEA-COMP:15698"/>
        <dbReference type="Rhea" id="RHEA-COMP:15719"/>
        <dbReference type="ChEBI" id="CHEBI:14649"/>
        <dbReference type="ChEBI" id="CHEBI:15377"/>
        <dbReference type="ChEBI" id="CHEBI:15378"/>
        <dbReference type="ChEBI" id="CHEBI:144029"/>
        <dbReference type="ChEBI" id="CHEBI:144051"/>
    </reaction>
    <physiologicalReaction direction="left-to-right" evidence="9">
        <dbReference type="Rhea" id="RHEA:60877"/>
    </physiologicalReaction>
</comment>
<dbReference type="CDD" id="cd03429">
    <property type="entry name" value="NUDIX_NADH_pyrophosphatase_Nudt13"/>
    <property type="match status" value="1"/>
</dbReference>